<dbReference type="InterPro" id="IPR024557">
    <property type="entry name" value="CNOT1_dom_4"/>
</dbReference>
<dbReference type="InterPro" id="IPR040398">
    <property type="entry name" value="Not1"/>
</dbReference>
<dbReference type="GO" id="GO:0017148">
    <property type="term" value="P:negative regulation of translation"/>
    <property type="evidence" value="ECO:0007669"/>
    <property type="project" value="InterPro"/>
</dbReference>
<gene>
    <name evidence="3" type="ORF">CK820_G0016544</name>
</gene>
<reference evidence="3 4" key="1">
    <citation type="submission" date="2017-12" db="EMBL/GenBank/DDBJ databases">
        <title>High-resolution comparative analysis of great ape genomes.</title>
        <authorList>
            <person name="Pollen A."/>
            <person name="Hastie A."/>
            <person name="Hormozdiari F."/>
            <person name="Dougherty M."/>
            <person name="Liu R."/>
            <person name="Chaisson M."/>
            <person name="Hoppe E."/>
            <person name="Hill C."/>
            <person name="Pang A."/>
            <person name="Hillier L."/>
            <person name="Baker C."/>
            <person name="Armstrong J."/>
            <person name="Shendure J."/>
            <person name="Paten B."/>
            <person name="Wilson R."/>
            <person name="Chao H."/>
            <person name="Schneider V."/>
            <person name="Ventura M."/>
            <person name="Kronenberg Z."/>
            <person name="Murali S."/>
            <person name="Gordon D."/>
            <person name="Cantsilieris S."/>
            <person name="Munson K."/>
            <person name="Nelson B."/>
            <person name="Raja A."/>
            <person name="Underwood J."/>
            <person name="Diekhans M."/>
            <person name="Fiddes I."/>
            <person name="Haussler D."/>
            <person name="Eichler E."/>
        </authorList>
    </citation>
    <scope>NUCLEOTIDE SEQUENCE [LARGE SCALE GENOMIC DNA]</scope>
    <source>
        <strain evidence="3">Yerkes chimp pedigree #C0471</strain>
    </source>
</reference>
<dbReference type="GO" id="GO:0030015">
    <property type="term" value="C:CCR4-NOT core complex"/>
    <property type="evidence" value="ECO:0007669"/>
    <property type="project" value="InterPro"/>
</dbReference>
<feature type="non-terminal residue" evidence="3">
    <location>
        <position position="1"/>
    </location>
</feature>
<feature type="domain" description="CCR4-NOT transcription complex subunit 1" evidence="2">
    <location>
        <begin position="93"/>
        <end position="181"/>
    </location>
</feature>
<feature type="compositionally biased region" description="Low complexity" evidence="1">
    <location>
        <begin position="36"/>
        <end position="52"/>
    </location>
</feature>
<dbReference type="AlphaFoldDB" id="A0A2J8MVJ7"/>
<dbReference type="EMBL" id="NBAG03000242">
    <property type="protein sequence ID" value="PNI63537.1"/>
    <property type="molecule type" value="Genomic_DNA"/>
</dbReference>
<feature type="non-terminal residue" evidence="3">
    <location>
        <position position="184"/>
    </location>
</feature>
<evidence type="ECO:0000313" key="4">
    <source>
        <dbReference type="Proteomes" id="UP000236370"/>
    </source>
</evidence>
<dbReference type="Pfam" id="PF12842">
    <property type="entry name" value="DUF3819"/>
    <property type="match status" value="1"/>
</dbReference>
<name>A0A2J8MVJ7_PANTR</name>
<dbReference type="Proteomes" id="UP000236370">
    <property type="component" value="Unassembled WGS sequence"/>
</dbReference>
<evidence type="ECO:0000259" key="2">
    <source>
        <dbReference type="Pfam" id="PF12842"/>
    </source>
</evidence>
<dbReference type="PANTHER" id="PTHR13162">
    <property type="entry name" value="CCR4-NOT TRANSCRIPTION COMPLEX"/>
    <property type="match status" value="1"/>
</dbReference>
<comment type="caution">
    <text evidence="3">The sequence shown here is derived from an EMBL/GenBank/DDBJ whole genome shotgun (WGS) entry which is preliminary data.</text>
</comment>
<feature type="compositionally biased region" description="Basic and acidic residues" evidence="1">
    <location>
        <begin position="1"/>
        <end position="33"/>
    </location>
</feature>
<evidence type="ECO:0000256" key="1">
    <source>
        <dbReference type="SAM" id="MobiDB-lite"/>
    </source>
</evidence>
<sequence>AELHQEHDLKDKDRLKNLDEQLSAPKKDVKQPEELPPITTTTTSTTPATNTTCTATVPPQPQYSYHDINVYSLAGLAPHITLNPTIPLFQAHPQLKQCVRQAIERAVQELVHPVVDRSIKIAMTTCEQIVRKDFALDSEESRMRIAAHHMMRNLTAGMAMITCREPLLMSISTNLKNSFASALR</sequence>
<protein>
    <submittedName>
        <fullName evidence="3">CNOT1 isoform 17</fullName>
    </submittedName>
</protein>
<evidence type="ECO:0000313" key="3">
    <source>
        <dbReference type="EMBL" id="PNI63537.1"/>
    </source>
</evidence>
<dbReference type="PANTHER" id="PTHR13162:SF8">
    <property type="entry name" value="CCR4-NOT TRANSCRIPTION COMPLEX SUBUNIT 1"/>
    <property type="match status" value="1"/>
</dbReference>
<organism evidence="3 4">
    <name type="scientific">Pan troglodytes</name>
    <name type="common">Chimpanzee</name>
    <dbReference type="NCBI Taxonomy" id="9598"/>
    <lineage>
        <taxon>Eukaryota</taxon>
        <taxon>Metazoa</taxon>
        <taxon>Chordata</taxon>
        <taxon>Craniata</taxon>
        <taxon>Vertebrata</taxon>
        <taxon>Euteleostomi</taxon>
        <taxon>Mammalia</taxon>
        <taxon>Eutheria</taxon>
        <taxon>Euarchontoglires</taxon>
        <taxon>Primates</taxon>
        <taxon>Haplorrhini</taxon>
        <taxon>Catarrhini</taxon>
        <taxon>Hominidae</taxon>
        <taxon>Pan</taxon>
    </lineage>
</organism>
<proteinExistence type="predicted"/>
<accession>A0A2J8MVJ7</accession>
<feature type="region of interest" description="Disordered" evidence="1">
    <location>
        <begin position="1"/>
        <end position="52"/>
    </location>
</feature>